<dbReference type="GeneID" id="80926719"/>
<feature type="compositionally biased region" description="Basic and acidic residues" evidence="3">
    <location>
        <begin position="382"/>
        <end position="400"/>
    </location>
</feature>
<evidence type="ECO:0008006" key="8">
    <source>
        <dbReference type="Google" id="ProtNLM"/>
    </source>
</evidence>
<dbReference type="PANTHER" id="PTHR11081">
    <property type="entry name" value="FLAP ENDONUCLEASE FAMILY MEMBER"/>
    <property type="match status" value="1"/>
</dbReference>
<keyword evidence="7" id="KW-1185">Reference proteome</keyword>
<dbReference type="SMART" id="SM00484">
    <property type="entry name" value="XPGI"/>
    <property type="match status" value="1"/>
</dbReference>
<dbReference type="InterPro" id="IPR006084">
    <property type="entry name" value="XPG/Rad2"/>
</dbReference>
<dbReference type="RefSeq" id="XP_056084714.1">
    <property type="nucleotide sequence ID" value="XM_056230835.1"/>
</dbReference>
<dbReference type="GO" id="GO:0003730">
    <property type="term" value="F:mRNA 3'-UTR binding"/>
    <property type="evidence" value="ECO:0007669"/>
    <property type="project" value="TreeGrafter"/>
</dbReference>
<dbReference type="GO" id="GO:0006417">
    <property type="term" value="P:regulation of translation"/>
    <property type="evidence" value="ECO:0007669"/>
    <property type="project" value="UniProtKB-KW"/>
</dbReference>
<evidence type="ECO:0000256" key="1">
    <source>
        <dbReference type="ARBA" id="ARBA00022845"/>
    </source>
</evidence>
<dbReference type="AlphaFoldDB" id="A0AA35NMC5"/>
<evidence type="ECO:0000256" key="3">
    <source>
        <dbReference type="SAM" id="MobiDB-lite"/>
    </source>
</evidence>
<dbReference type="InterPro" id="IPR022039">
    <property type="entry name" value="MKT1_C"/>
</dbReference>
<dbReference type="InterPro" id="IPR029060">
    <property type="entry name" value="PIN-like_dom_sf"/>
</dbReference>
<name>A0AA35NMC5_SACK1</name>
<feature type="compositionally biased region" description="Low complexity" evidence="3">
    <location>
        <begin position="363"/>
        <end position="377"/>
    </location>
</feature>
<dbReference type="Pfam" id="PF12247">
    <property type="entry name" value="MKT1_N"/>
    <property type="match status" value="1"/>
</dbReference>
<keyword evidence="1" id="KW-0810">Translation regulation</keyword>
<protein>
    <recommendedName>
        <fullName evidence="8">MKT1-like protein</fullName>
    </recommendedName>
</protein>
<dbReference type="GO" id="GO:0006974">
    <property type="term" value="P:DNA damage response"/>
    <property type="evidence" value="ECO:0007669"/>
    <property type="project" value="UniProtKB-ARBA"/>
</dbReference>
<reference evidence="6" key="1">
    <citation type="submission" date="2022-10" db="EMBL/GenBank/DDBJ databases">
        <authorList>
            <person name="Byrne P K."/>
        </authorList>
    </citation>
    <scope>NUCLEOTIDE SEQUENCE</scope>
    <source>
        <strain evidence="6">IFO1802</strain>
    </source>
</reference>
<feature type="domain" description="XPG-I" evidence="4">
    <location>
        <begin position="181"/>
        <end position="250"/>
    </location>
</feature>
<dbReference type="PANTHER" id="PTHR11081:SF32">
    <property type="entry name" value="POST-TRANSCRIPTIONAL REGULATOR MKT1"/>
    <property type="match status" value="1"/>
</dbReference>
<evidence type="ECO:0000313" key="7">
    <source>
        <dbReference type="Proteomes" id="UP001162087"/>
    </source>
</evidence>
<comment type="similarity">
    <text evidence="2">Belongs to the XPG/RAD2 endonuclease family.</text>
</comment>
<dbReference type="Gene3D" id="3.40.50.1010">
    <property type="entry name" value="5'-nuclease"/>
    <property type="match status" value="1"/>
</dbReference>
<feature type="domain" description="XPG N-terminal" evidence="5">
    <location>
        <begin position="1"/>
        <end position="103"/>
    </location>
</feature>
<dbReference type="EMBL" id="OX365909">
    <property type="protein sequence ID" value="CAI4050038.1"/>
    <property type="molecule type" value="Genomic_DNA"/>
</dbReference>
<evidence type="ECO:0000259" key="5">
    <source>
        <dbReference type="SMART" id="SM00485"/>
    </source>
</evidence>
<dbReference type="InterPro" id="IPR006086">
    <property type="entry name" value="XPG-I_dom"/>
</dbReference>
<dbReference type="GO" id="GO:0004518">
    <property type="term" value="F:nuclease activity"/>
    <property type="evidence" value="ECO:0007669"/>
    <property type="project" value="InterPro"/>
</dbReference>
<organism evidence="6 7">
    <name type="scientific">Saccharomyces kudriavzevii (strain ATCC MYA-4449 / AS 2.2408 / CBS 8840 / NBRC 1802 / NCYC 2889)</name>
    <name type="common">Yeast</name>
    <dbReference type="NCBI Taxonomy" id="226230"/>
    <lineage>
        <taxon>Eukaryota</taxon>
        <taxon>Fungi</taxon>
        <taxon>Dikarya</taxon>
        <taxon>Ascomycota</taxon>
        <taxon>Saccharomycotina</taxon>
        <taxon>Saccharomycetes</taxon>
        <taxon>Saccharomycetales</taxon>
        <taxon>Saccharomycetaceae</taxon>
        <taxon>Saccharomyces</taxon>
    </lineage>
</organism>
<proteinExistence type="inferred from homology"/>
<dbReference type="Pfam" id="PF12246">
    <property type="entry name" value="MKT1_C"/>
    <property type="match status" value="1"/>
</dbReference>
<accession>A0AA35NMC5</accession>
<feature type="region of interest" description="Disordered" evidence="3">
    <location>
        <begin position="347"/>
        <end position="400"/>
    </location>
</feature>
<dbReference type="CDD" id="cd09858">
    <property type="entry name" value="PIN_MKT1"/>
    <property type="match status" value="1"/>
</dbReference>
<gene>
    <name evidence="6" type="primary">SKDI14G2380</name>
    <name evidence="6" type="ORF">SKDI_14G2380</name>
</gene>
<evidence type="ECO:0000313" key="6">
    <source>
        <dbReference type="EMBL" id="CAI4050038.1"/>
    </source>
</evidence>
<evidence type="ECO:0000259" key="4">
    <source>
        <dbReference type="SMART" id="SM00484"/>
    </source>
</evidence>
<dbReference type="Proteomes" id="UP001162087">
    <property type="component" value="Chromosome 14"/>
</dbReference>
<evidence type="ECO:0000256" key="2">
    <source>
        <dbReference type="ARBA" id="ARBA00024023"/>
    </source>
</evidence>
<feature type="compositionally biased region" description="Basic and acidic residues" evidence="3">
    <location>
        <begin position="351"/>
        <end position="360"/>
    </location>
</feature>
<dbReference type="InterPro" id="IPR037314">
    <property type="entry name" value="MKT1_H3TH"/>
</dbReference>
<dbReference type="SUPFAM" id="SSF88723">
    <property type="entry name" value="PIN domain-like"/>
    <property type="match status" value="1"/>
</dbReference>
<dbReference type="InterPro" id="IPR006085">
    <property type="entry name" value="XPG_DNA_repair_N"/>
</dbReference>
<dbReference type="Pfam" id="PF00752">
    <property type="entry name" value="XPG_N"/>
    <property type="match status" value="1"/>
</dbReference>
<dbReference type="InterPro" id="IPR022040">
    <property type="entry name" value="MKT1_N"/>
</dbReference>
<dbReference type="CDD" id="cd09902">
    <property type="entry name" value="H3TH_MKT1"/>
    <property type="match status" value="1"/>
</dbReference>
<dbReference type="SMART" id="SM00485">
    <property type="entry name" value="XPGN"/>
    <property type="match status" value="1"/>
</dbReference>
<sequence>MAIKSLESFLFERGLVGSYAIEALNNCTLGIDVNHYVSRLLTNKREQYLDAIGGFPTSLKMYLESDLKIFKDFNITPIFVFNGGLTYNQLEASGHFTAASASASASISSAAASSSGSNATTRSNTESVLLQRNRGWTQWNNLVSSNQNSYIDQPIQPQEPFRHNTTIESKAYQNDLIAYFIEHGYMYQVAPYSSWFQLAYLLNSAYIDAIYGPTDCLMLDSVDRFILGMEFPNKEFRFIDRSRVMKDLRCTHEEFIDIAMAVGNDLQPTTLPPLQIYPVPQLFDIALEMVLNTGTNFFAYQLSTPLQNDSKENVQSYQRGISALRYMPVLKDTGKVELFVQEVVVSEEDNEKTNTDEKKSNISSPTSLSSTASPAAAGTRNFSEKSAYEKSGTKEVRKPRDIPNDVHDFIGLMLPHEYYFYRSIGLVTGKLFDAIVTGVYPEEPPLGGGSTTSYRKLISKSVEIFKNKEINLLTQPINRYYQIKQIKQVKWYASNEPTILTNRMSPSMFENINHLIVKKESSIKEYFSISEFITTINASKDMAKDFISEKVIFPNSVPIESKLNSPFDLLSTNFLRLLVLLEFFTYDFNEKVLKPTKWGEVFLKLNDLGINTKYHESVIIFLMFLKCDVLKLGEEVQPPAPSALSQATLRSYPEESVYVLLITRVLTLFQVDQKPSNYHGPIDKKTLIFRDHLSFIKENLNELFEAVLISSLTSGEFNRLSLDNFGWAKEIVRHLPFKLDSPNTIMAMMWEFFLQKYLHNGNAKNDALSLVATEFNTYKSTPNLDEQFVESQKFLLEIEKVMHELNDAKLIKENEFKLFAKAIEFTTTALSS</sequence>